<comment type="caution">
    <text evidence="2">The sequence shown here is derived from an EMBL/GenBank/DDBJ whole genome shotgun (WGS) entry which is preliminary data.</text>
</comment>
<dbReference type="Proteomes" id="UP000269335">
    <property type="component" value="Unassembled WGS sequence"/>
</dbReference>
<dbReference type="RefSeq" id="WP_007252502.1">
    <property type="nucleotide sequence ID" value="NZ_CP178532.1"/>
</dbReference>
<dbReference type="Proteomes" id="UP000270524">
    <property type="component" value="Unassembled WGS sequence"/>
</dbReference>
<sequence length="45" mass="4910">MDKAVIDLLKRRVIDSEKQSHDADFARTGNLQRDVDGLAAAVKAA</sequence>
<organism evidence="2 4">
    <name type="scientific">Pseudomonas cannabina</name>
    <dbReference type="NCBI Taxonomy" id="86840"/>
    <lineage>
        <taxon>Bacteria</taxon>
        <taxon>Pseudomonadati</taxon>
        <taxon>Pseudomonadota</taxon>
        <taxon>Gammaproteobacteria</taxon>
        <taxon>Pseudomonadales</taxon>
        <taxon>Pseudomonadaceae</taxon>
        <taxon>Pseudomonas</taxon>
    </lineage>
</organism>
<evidence type="ECO:0000313" key="3">
    <source>
        <dbReference type="Proteomes" id="UP000269335"/>
    </source>
</evidence>
<evidence type="ECO:0000313" key="1">
    <source>
        <dbReference type="EMBL" id="RMN80935.1"/>
    </source>
</evidence>
<reference evidence="3 4" key="1">
    <citation type="submission" date="2018-08" db="EMBL/GenBank/DDBJ databases">
        <title>Recombination of ecologically and evolutionarily significant loci maintains genetic cohesion in the Pseudomonas syringae species complex.</title>
        <authorList>
            <person name="Dillon M."/>
            <person name="Thakur S."/>
            <person name="Almeida R.N.D."/>
            <person name="Weir B.S."/>
            <person name="Guttman D.S."/>
        </authorList>
    </citation>
    <scope>NUCLEOTIDE SEQUENCE [LARGE SCALE GENOMIC DNA]</scope>
    <source>
        <strain evidence="1 3">ICMP 15201</strain>
        <strain evidence="2 4">ICMP 15203</strain>
    </source>
</reference>
<proteinExistence type="predicted"/>
<dbReference type="GeneID" id="64463841"/>
<protein>
    <submittedName>
        <fullName evidence="2">Uncharacterized protein</fullName>
    </submittedName>
</protein>
<dbReference type="EMBL" id="RBPJ01000206">
    <property type="protein sequence ID" value="RMN93321.1"/>
    <property type="molecule type" value="Genomic_DNA"/>
</dbReference>
<gene>
    <name evidence="2" type="ORF">ALQ51_102001</name>
    <name evidence="1" type="ORF">ALQ53_103270</name>
</gene>
<evidence type="ECO:0000313" key="4">
    <source>
        <dbReference type="Proteomes" id="UP000270524"/>
    </source>
</evidence>
<dbReference type="AlphaFoldDB" id="A0A3M3Q9L2"/>
<evidence type="ECO:0000313" key="2">
    <source>
        <dbReference type="EMBL" id="RMN93321.1"/>
    </source>
</evidence>
<dbReference type="EMBL" id="RBPH01000139">
    <property type="protein sequence ID" value="RMN80935.1"/>
    <property type="molecule type" value="Genomic_DNA"/>
</dbReference>
<accession>A0A3M3Q9L2</accession>
<name>A0A3M3Q9L2_PSECA</name>